<organism evidence="2 3">
    <name type="scientific">Dyadobacter fermentans (strain ATCC 700827 / DSM 18053 / CIP 107007 / KCTC 52180 / NS114)</name>
    <dbReference type="NCBI Taxonomy" id="471854"/>
    <lineage>
        <taxon>Bacteria</taxon>
        <taxon>Pseudomonadati</taxon>
        <taxon>Bacteroidota</taxon>
        <taxon>Cytophagia</taxon>
        <taxon>Cytophagales</taxon>
        <taxon>Spirosomataceae</taxon>
        <taxon>Dyadobacter</taxon>
    </lineage>
</organism>
<dbReference type="eggNOG" id="COG1680">
    <property type="taxonomic scope" value="Bacteria"/>
</dbReference>
<dbReference type="RefSeq" id="WP_015811288.1">
    <property type="nucleotide sequence ID" value="NC_013037.1"/>
</dbReference>
<dbReference type="OrthoDB" id="9793489at2"/>
<dbReference type="PANTHER" id="PTHR46825:SF8">
    <property type="entry name" value="BETA-LACTAMASE-RELATED"/>
    <property type="match status" value="1"/>
</dbReference>
<feature type="domain" description="Beta-lactamase-related" evidence="1">
    <location>
        <begin position="162"/>
        <end position="478"/>
    </location>
</feature>
<dbReference type="HOGENOM" id="CLU_020027_7_4_10"/>
<dbReference type="InterPro" id="IPR012338">
    <property type="entry name" value="Beta-lactam/transpept-like"/>
</dbReference>
<reference evidence="2 3" key="1">
    <citation type="journal article" date="2009" name="Stand. Genomic Sci.">
        <title>Complete genome sequence of Dyadobacter fermentans type strain (NS114).</title>
        <authorList>
            <person name="Lang E."/>
            <person name="Lapidus A."/>
            <person name="Chertkov O."/>
            <person name="Brettin T."/>
            <person name="Detter J.C."/>
            <person name="Han C."/>
            <person name="Copeland A."/>
            <person name="Glavina Del Rio T."/>
            <person name="Nolan M."/>
            <person name="Chen F."/>
            <person name="Lucas S."/>
            <person name="Tice H."/>
            <person name="Cheng J.F."/>
            <person name="Land M."/>
            <person name="Hauser L."/>
            <person name="Chang Y.J."/>
            <person name="Jeffries C.D."/>
            <person name="Kopitz M."/>
            <person name="Bruce D."/>
            <person name="Goodwin L."/>
            <person name="Pitluck S."/>
            <person name="Ovchinnikova G."/>
            <person name="Pati A."/>
            <person name="Ivanova N."/>
            <person name="Mavrommatis K."/>
            <person name="Chen A."/>
            <person name="Palaniappan K."/>
            <person name="Chain P."/>
            <person name="Bristow J."/>
            <person name="Eisen J.A."/>
            <person name="Markowitz V."/>
            <person name="Hugenholtz P."/>
            <person name="Goker M."/>
            <person name="Rohde M."/>
            <person name="Kyrpides N.C."/>
            <person name="Klenk H.P."/>
        </authorList>
    </citation>
    <scope>NUCLEOTIDE SEQUENCE [LARGE SCALE GENOMIC DNA]</scope>
    <source>
        <strain evidence="3">ATCC 700827 / DSM 18053 / CIP 107007 / KCTC 52180 / NS114</strain>
    </source>
</reference>
<protein>
    <submittedName>
        <fullName evidence="2">Beta-lactamase</fullName>
    </submittedName>
</protein>
<evidence type="ECO:0000313" key="2">
    <source>
        <dbReference type="EMBL" id="ACT93034.1"/>
    </source>
</evidence>
<dbReference type="Gene3D" id="3.40.710.10">
    <property type="entry name" value="DD-peptidase/beta-lactamase superfamily"/>
    <property type="match status" value="1"/>
</dbReference>
<evidence type="ECO:0000259" key="1">
    <source>
        <dbReference type="Pfam" id="PF00144"/>
    </source>
</evidence>
<dbReference type="InterPro" id="IPR001466">
    <property type="entry name" value="Beta-lactam-related"/>
</dbReference>
<dbReference type="STRING" id="471854.Dfer_1795"/>
<dbReference type="SUPFAM" id="SSF56601">
    <property type="entry name" value="beta-lactamase/transpeptidase-like"/>
    <property type="match status" value="1"/>
</dbReference>
<name>C6VUP7_DYAFD</name>
<dbReference type="Proteomes" id="UP000002011">
    <property type="component" value="Chromosome"/>
</dbReference>
<evidence type="ECO:0000313" key="3">
    <source>
        <dbReference type="Proteomes" id="UP000002011"/>
    </source>
</evidence>
<sequence>MNTKITSRALFLNAPSFRMLAFIIAILSLNAEVCSAQGVRMRSDSLARVVRDRFNLGSADSIYAMTAQVYRARMSREKFAAGLSKFRAKMGRWVKFDFKEANDRGVDYWAEFEEGRQIFSIQVGENDSLVRINFSEVSRAALEKAGRVPGNNPMQDSLDHLIEQVIRPYIQQQNTCGLAIAVITKGGVRRFSYGSTSMESKLLPDPEMTLFEIGSVTKAFTALLLSMTVVSGKVNIDDPVSQFLPDSIPLLGYEQHPVTLKHLANHTSGLPRLPANIFTGAVDPRDPYRHYRRDSLYQYLMHFKETQAPGKDFSYSNLGAGILGTVLENVWQKTFEELLIEKICRPLKMDHTTITLSKSDQKNFAVGYNENGLPTPLWDLGALKGSGAIRSSLNDMIRFTQAQLSASGSMASAARLMQKTTFESETHQMGLGWRINADKNMAYFHHAGGTGGFRSFVGFDVQRQLGIVILSNAAQEVAPAGETILRKCQRLMAN</sequence>
<dbReference type="EMBL" id="CP001619">
    <property type="protein sequence ID" value="ACT93034.1"/>
    <property type="molecule type" value="Genomic_DNA"/>
</dbReference>
<dbReference type="AlphaFoldDB" id="C6VUP7"/>
<dbReference type="PANTHER" id="PTHR46825">
    <property type="entry name" value="D-ALANYL-D-ALANINE-CARBOXYPEPTIDASE/ENDOPEPTIDASE AMPH"/>
    <property type="match status" value="1"/>
</dbReference>
<proteinExistence type="predicted"/>
<dbReference type="InterPro" id="IPR050491">
    <property type="entry name" value="AmpC-like"/>
</dbReference>
<dbReference type="KEGG" id="dfe:Dfer_1795"/>
<dbReference type="Pfam" id="PF00144">
    <property type="entry name" value="Beta-lactamase"/>
    <property type="match status" value="1"/>
</dbReference>
<keyword evidence="3" id="KW-1185">Reference proteome</keyword>
<gene>
    <name evidence="2" type="ordered locus">Dfer_1795</name>
</gene>
<accession>C6VUP7</accession>